<protein>
    <recommendedName>
        <fullName evidence="4">Lipoprotein</fullName>
    </recommendedName>
</protein>
<dbReference type="STRING" id="1790137.AXE80_04025"/>
<sequence length="186" mass="20504">MKRILALMVVAVMAISCQSKDTTIALDKVGPITNNTSVQELAGLFKNDSIVSRLSEGDLGNMNDYIADNDTYLIYQKGGKLLLSISPINPLDSVSKIKSVTIFSDEYKTKGNVGLGSTFNDLNINHNIEKLEATFKLVTVFVKDINATFTIDKQEVGIKAFTLGDIDKKQIPENSKFTSFTVWLDE</sequence>
<reference evidence="2 3" key="1">
    <citation type="submission" date="2016-02" db="EMBL/GenBank/DDBJ databases">
        <authorList>
            <person name="Wen L."/>
            <person name="He K."/>
            <person name="Yang H."/>
        </authorList>
    </citation>
    <scope>NUCLEOTIDE SEQUENCE [LARGE SCALE GENOMIC DNA]</scope>
    <source>
        <strain evidence="2 3">CZ1127</strain>
    </source>
</reference>
<dbReference type="OrthoDB" id="1436858at2"/>
<gene>
    <name evidence="2" type="ORF">AXE80_04025</name>
</gene>
<name>A0A1B1Y406_9FLAO</name>
<dbReference type="Proteomes" id="UP000092967">
    <property type="component" value="Chromosome"/>
</dbReference>
<dbReference type="KEGG" id="wfu:AXE80_04025"/>
<feature type="chain" id="PRO_5008532403" description="Lipoprotein" evidence="1">
    <location>
        <begin position="20"/>
        <end position="186"/>
    </location>
</feature>
<accession>A0A1B1Y406</accession>
<dbReference type="PROSITE" id="PS51257">
    <property type="entry name" value="PROKAR_LIPOPROTEIN"/>
    <property type="match status" value="1"/>
</dbReference>
<evidence type="ECO:0000313" key="3">
    <source>
        <dbReference type="Proteomes" id="UP000092967"/>
    </source>
</evidence>
<evidence type="ECO:0000313" key="2">
    <source>
        <dbReference type="EMBL" id="ANW95496.1"/>
    </source>
</evidence>
<proteinExistence type="predicted"/>
<dbReference type="EMBL" id="CP014224">
    <property type="protein sequence ID" value="ANW95496.1"/>
    <property type="molecule type" value="Genomic_DNA"/>
</dbReference>
<dbReference type="RefSeq" id="WP_083194575.1">
    <property type="nucleotide sequence ID" value="NZ_CP014224.1"/>
</dbReference>
<keyword evidence="1" id="KW-0732">Signal</keyword>
<evidence type="ECO:0000256" key="1">
    <source>
        <dbReference type="SAM" id="SignalP"/>
    </source>
</evidence>
<keyword evidence="3" id="KW-1185">Reference proteome</keyword>
<organism evidence="2 3">
    <name type="scientific">Wenyingzhuangia fucanilytica</name>
    <dbReference type="NCBI Taxonomy" id="1790137"/>
    <lineage>
        <taxon>Bacteria</taxon>
        <taxon>Pseudomonadati</taxon>
        <taxon>Bacteroidota</taxon>
        <taxon>Flavobacteriia</taxon>
        <taxon>Flavobacteriales</taxon>
        <taxon>Flavobacteriaceae</taxon>
        <taxon>Wenyingzhuangia</taxon>
    </lineage>
</organism>
<evidence type="ECO:0008006" key="4">
    <source>
        <dbReference type="Google" id="ProtNLM"/>
    </source>
</evidence>
<dbReference type="AlphaFoldDB" id="A0A1B1Y406"/>
<feature type="signal peptide" evidence="1">
    <location>
        <begin position="1"/>
        <end position="19"/>
    </location>
</feature>